<protein>
    <recommendedName>
        <fullName evidence="2">Response regulatory domain-containing protein</fullName>
    </recommendedName>
</protein>
<dbReference type="SUPFAM" id="SSF52172">
    <property type="entry name" value="CheY-like"/>
    <property type="match status" value="1"/>
</dbReference>
<evidence type="ECO:0000313" key="4">
    <source>
        <dbReference type="Proteomes" id="UP000805841"/>
    </source>
</evidence>
<sequence length="114" mass="12676">MLRQVLAELITELNGRCEQFTTCDDLYRALLAGRPYTLVITDHITPGSMQGIELASAAEQGWPGLTVIIMSGHERNESVPLPSNSHYFQKPLQITDLLDVAENILKTSQRNVPL</sequence>
<dbReference type="InterPro" id="IPR001789">
    <property type="entry name" value="Sig_transdc_resp-reg_receiver"/>
</dbReference>
<reference evidence="3 4" key="1">
    <citation type="journal article" date="2020" name="Insects">
        <title>Bacteria Belonging to Pseudomonas typographi sp. nov. from the Bark Beetle Ips typographus Have Genomic Potential to Aid in the Host Ecology.</title>
        <authorList>
            <person name="Peral-Aranega E."/>
            <person name="Saati-Santamaria Z."/>
            <person name="Kolarik M."/>
            <person name="Rivas R."/>
            <person name="Garcia-Fraile P."/>
        </authorList>
    </citation>
    <scope>NUCLEOTIDE SEQUENCE [LARGE SCALE GENOMIC DNA]</scope>
    <source>
        <strain evidence="3 4">CA3A</strain>
    </source>
</reference>
<gene>
    <name evidence="3" type="ORF">HAQ05_27235</name>
</gene>
<feature type="modified residue" description="4-aspartylphosphate" evidence="1">
    <location>
        <position position="42"/>
    </location>
</feature>
<evidence type="ECO:0000313" key="3">
    <source>
        <dbReference type="EMBL" id="MBD1602376.1"/>
    </source>
</evidence>
<dbReference type="InterPro" id="IPR011006">
    <property type="entry name" value="CheY-like_superfamily"/>
</dbReference>
<dbReference type="Gene3D" id="3.40.50.2300">
    <property type="match status" value="1"/>
</dbReference>
<dbReference type="EMBL" id="JAAOCA010000068">
    <property type="protein sequence ID" value="MBD1602376.1"/>
    <property type="molecule type" value="Genomic_DNA"/>
</dbReference>
<keyword evidence="4" id="KW-1185">Reference proteome</keyword>
<dbReference type="PROSITE" id="PS50110">
    <property type="entry name" value="RESPONSE_REGULATORY"/>
    <property type="match status" value="1"/>
</dbReference>
<keyword evidence="1" id="KW-0597">Phosphoprotein</keyword>
<evidence type="ECO:0000259" key="2">
    <source>
        <dbReference type="PROSITE" id="PS50110"/>
    </source>
</evidence>
<proteinExistence type="predicted"/>
<name>A0ABR7ZAN4_9PSED</name>
<comment type="caution">
    <text evidence="3">The sequence shown here is derived from an EMBL/GenBank/DDBJ whole genome shotgun (WGS) entry which is preliminary data.</text>
</comment>
<accession>A0ABR7ZAN4</accession>
<organism evidence="3 4">
    <name type="scientific">Pseudomonas typographi</name>
    <dbReference type="NCBI Taxonomy" id="2715964"/>
    <lineage>
        <taxon>Bacteria</taxon>
        <taxon>Pseudomonadati</taxon>
        <taxon>Pseudomonadota</taxon>
        <taxon>Gammaproteobacteria</taxon>
        <taxon>Pseudomonadales</taxon>
        <taxon>Pseudomonadaceae</taxon>
        <taxon>Pseudomonas</taxon>
    </lineage>
</organism>
<feature type="domain" description="Response regulatory" evidence="2">
    <location>
        <begin position="1"/>
        <end position="105"/>
    </location>
</feature>
<evidence type="ECO:0000256" key="1">
    <source>
        <dbReference type="PROSITE-ProRule" id="PRU00169"/>
    </source>
</evidence>
<dbReference type="Proteomes" id="UP000805841">
    <property type="component" value="Unassembled WGS sequence"/>
</dbReference>